<dbReference type="InterPro" id="IPR029439">
    <property type="entry name" value="Wzt_C"/>
</dbReference>
<dbReference type="Pfam" id="PF14524">
    <property type="entry name" value="Wzt_C"/>
    <property type="match status" value="1"/>
</dbReference>
<dbReference type="Gene3D" id="3.40.50.300">
    <property type="entry name" value="P-loop containing nucleotide triphosphate hydrolases"/>
    <property type="match status" value="1"/>
</dbReference>
<dbReference type="Pfam" id="PF00005">
    <property type="entry name" value="ABC_tran"/>
    <property type="match status" value="1"/>
</dbReference>
<evidence type="ECO:0000313" key="7">
    <source>
        <dbReference type="Proteomes" id="UP000239867"/>
    </source>
</evidence>
<dbReference type="SUPFAM" id="SSF52540">
    <property type="entry name" value="P-loop containing nucleoside triphosphate hydrolases"/>
    <property type="match status" value="1"/>
</dbReference>
<accession>A0A2L1GNG6</accession>
<dbReference type="InterPro" id="IPR003593">
    <property type="entry name" value="AAA+_ATPase"/>
</dbReference>
<evidence type="ECO:0000313" key="6">
    <source>
        <dbReference type="EMBL" id="AVD71231.1"/>
    </source>
</evidence>
<dbReference type="InterPro" id="IPR003439">
    <property type="entry name" value="ABC_transporter-like_ATP-bd"/>
</dbReference>
<evidence type="ECO:0000256" key="3">
    <source>
        <dbReference type="ARBA" id="ARBA00022741"/>
    </source>
</evidence>
<dbReference type="CDD" id="cd10147">
    <property type="entry name" value="Wzt_C-like"/>
    <property type="match status" value="1"/>
</dbReference>
<evidence type="ECO:0000259" key="5">
    <source>
        <dbReference type="PROSITE" id="PS50893"/>
    </source>
</evidence>
<evidence type="ECO:0000256" key="4">
    <source>
        <dbReference type="ARBA" id="ARBA00022840"/>
    </source>
</evidence>
<dbReference type="GO" id="GO:0016020">
    <property type="term" value="C:membrane"/>
    <property type="evidence" value="ECO:0007669"/>
    <property type="project" value="InterPro"/>
</dbReference>
<dbReference type="InterPro" id="IPR015860">
    <property type="entry name" value="ABC_transpr_TagH-like"/>
</dbReference>
<dbReference type="SMART" id="SM00382">
    <property type="entry name" value="AAA"/>
    <property type="match status" value="1"/>
</dbReference>
<evidence type="ECO:0000256" key="1">
    <source>
        <dbReference type="ARBA" id="ARBA00005417"/>
    </source>
</evidence>
<dbReference type="GO" id="GO:0140359">
    <property type="term" value="F:ABC-type transporter activity"/>
    <property type="evidence" value="ECO:0007669"/>
    <property type="project" value="InterPro"/>
</dbReference>
<keyword evidence="4" id="KW-0067">ATP-binding</keyword>
<dbReference type="Proteomes" id="UP000239867">
    <property type="component" value="Chromosome"/>
</dbReference>
<dbReference type="RefSeq" id="WP_104936504.1">
    <property type="nucleotide sequence ID" value="NZ_CP021255.1"/>
</dbReference>
<dbReference type="PANTHER" id="PTHR46743:SF2">
    <property type="entry name" value="TEICHOIC ACIDS EXPORT ATP-BINDING PROTEIN TAGH"/>
    <property type="match status" value="1"/>
</dbReference>
<dbReference type="EMBL" id="CP021255">
    <property type="protein sequence ID" value="AVD71231.1"/>
    <property type="molecule type" value="Genomic_DNA"/>
</dbReference>
<dbReference type="AlphaFoldDB" id="A0A2L1GNG6"/>
<keyword evidence="2" id="KW-0813">Transport</keyword>
<gene>
    <name evidence="6" type="ORF">CAY53_06885</name>
</gene>
<protein>
    <submittedName>
        <fullName evidence="6">dTDP-glucose 4,6-dehydratase</fullName>
    </submittedName>
</protein>
<reference evidence="6" key="1">
    <citation type="submission" date="2017-05" db="EMBL/GenBank/DDBJ databases">
        <authorList>
            <person name="Song R."/>
            <person name="Chenine A.L."/>
            <person name="Ruprecht R.M."/>
        </authorList>
    </citation>
    <scope>NUCLEOTIDE SEQUENCE</scope>
    <source>
        <strain evidence="6">ORNL</strain>
    </source>
</reference>
<keyword evidence="3" id="KW-0547">Nucleotide-binding</keyword>
<reference evidence="6" key="2">
    <citation type="journal article" date="2018" name="MBio">
        <title>Insights into the evolution of host association through the isolation and characterization of a novel human periodontal pathobiont, Desulfobulbus oralis.</title>
        <authorList>
            <person name="Cross K.L."/>
            <person name="Chirania P."/>
            <person name="Xiong W."/>
            <person name="Beall C.J."/>
            <person name="Elkins J.G."/>
            <person name="Giannone R.J."/>
            <person name="Griffen A.L."/>
            <person name="Guss A.M."/>
            <person name="Hettich R.L."/>
            <person name="Joshi S.S."/>
            <person name="Mokrzan E.M."/>
            <person name="Martin R.K."/>
            <person name="Zhulin I.B."/>
            <person name="Leys E.J."/>
            <person name="Podar M."/>
        </authorList>
    </citation>
    <scope>NUCLEOTIDE SEQUENCE [LARGE SCALE GENOMIC DNA]</scope>
    <source>
        <strain evidence="6">ORNL</strain>
    </source>
</reference>
<dbReference type="InterPro" id="IPR050683">
    <property type="entry name" value="Bact_Polysacc_Export_ATP-bd"/>
</dbReference>
<keyword evidence="7" id="KW-1185">Reference proteome</keyword>
<dbReference type="Gene3D" id="2.70.50.60">
    <property type="entry name" value="abc- transporter (atp binding component) like domain"/>
    <property type="match status" value="1"/>
</dbReference>
<organism evidence="6 7">
    <name type="scientific">Desulfobulbus oralis</name>
    <dbReference type="NCBI Taxonomy" id="1986146"/>
    <lineage>
        <taxon>Bacteria</taxon>
        <taxon>Pseudomonadati</taxon>
        <taxon>Thermodesulfobacteriota</taxon>
        <taxon>Desulfobulbia</taxon>
        <taxon>Desulfobulbales</taxon>
        <taxon>Desulfobulbaceae</taxon>
        <taxon>Desulfobulbus</taxon>
    </lineage>
</organism>
<dbReference type="GO" id="GO:0016887">
    <property type="term" value="F:ATP hydrolysis activity"/>
    <property type="evidence" value="ECO:0007669"/>
    <property type="project" value="InterPro"/>
</dbReference>
<proteinExistence type="inferred from homology"/>
<evidence type="ECO:0000256" key="2">
    <source>
        <dbReference type="ARBA" id="ARBA00022448"/>
    </source>
</evidence>
<dbReference type="PROSITE" id="PS50893">
    <property type="entry name" value="ABC_TRANSPORTER_2"/>
    <property type="match status" value="1"/>
</dbReference>
<name>A0A2L1GNG6_9BACT</name>
<dbReference type="KEGG" id="deo:CAY53_06885"/>
<feature type="domain" description="ABC transporter" evidence="5">
    <location>
        <begin position="27"/>
        <end position="248"/>
    </location>
</feature>
<dbReference type="InterPro" id="IPR027417">
    <property type="entry name" value="P-loop_NTPase"/>
</dbReference>
<sequence length="436" mass="47951">MADDIIIDVAHVSKEYRLYARRRDKVLEAIDPRHRCRHTPFPALHDISFTVCRGESLGIMGVNGAGKSTLLKLLCRVITPTMGKVAVNGRISALLELGAGFHPERTGLENLYFQGAIQGFSRRETEAMIPDIVAFADIGDFINQPVKVYSSGMFIRLAFAAAVQVKPDILIVDEALSVGDARFQRRCFARIDEMRTEGVTFLFVSHSTEEIVRQCNRALLLADGEILMDGLPRDVANRYLDILFGRDLAEEAVEKAEITTPQAISADPALCAFLQDSSAEDRFAANPLYNPYEYRWGNGGARILDVMLSSTGDPLHIVAGDTLTLHVKALFLRDFFRPIWGCTIKTKDGVTVYGTNSEINNAQKAGKAVTAGAMAVSSFAFRCDLAPGEYFISLGLATDAGDNPLDRRYDALLLVVHGPTNFFGLGDLHMHIETEC</sequence>
<dbReference type="GO" id="GO:0005524">
    <property type="term" value="F:ATP binding"/>
    <property type="evidence" value="ECO:0007669"/>
    <property type="project" value="UniProtKB-KW"/>
</dbReference>
<dbReference type="OrthoDB" id="9809450at2"/>
<dbReference type="CDD" id="cd03220">
    <property type="entry name" value="ABC_KpsT_Wzt"/>
    <property type="match status" value="1"/>
</dbReference>
<comment type="similarity">
    <text evidence="1">Belongs to the ABC transporter superfamily.</text>
</comment>
<dbReference type="PANTHER" id="PTHR46743">
    <property type="entry name" value="TEICHOIC ACIDS EXPORT ATP-BINDING PROTEIN TAGH"/>
    <property type="match status" value="1"/>
</dbReference>